<dbReference type="SUPFAM" id="SSF48498">
    <property type="entry name" value="Tetracyclin repressor-like, C-terminal domain"/>
    <property type="match status" value="1"/>
</dbReference>
<dbReference type="AlphaFoldDB" id="A0A4S4FWP4"/>
<evidence type="ECO:0000259" key="4">
    <source>
        <dbReference type="PROSITE" id="PS50977"/>
    </source>
</evidence>
<feature type="compositionally biased region" description="Low complexity" evidence="3">
    <location>
        <begin position="51"/>
        <end position="60"/>
    </location>
</feature>
<dbReference type="Gene3D" id="1.10.10.60">
    <property type="entry name" value="Homeodomain-like"/>
    <property type="match status" value="1"/>
</dbReference>
<proteinExistence type="predicted"/>
<evidence type="ECO:0000313" key="6">
    <source>
        <dbReference type="Proteomes" id="UP000307380"/>
    </source>
</evidence>
<dbReference type="SUPFAM" id="SSF46689">
    <property type="entry name" value="Homeodomain-like"/>
    <property type="match status" value="1"/>
</dbReference>
<comment type="caution">
    <text evidence="5">The sequence shown here is derived from an EMBL/GenBank/DDBJ whole genome shotgun (WGS) entry which is preliminary data.</text>
</comment>
<evidence type="ECO:0000256" key="1">
    <source>
        <dbReference type="ARBA" id="ARBA00023125"/>
    </source>
</evidence>
<dbReference type="InterPro" id="IPR041678">
    <property type="entry name" value="TetR_C_16"/>
</dbReference>
<sequence length="320" mass="32975">MAVDQSSERTAPPTQPTTPATDTRPESTSAHPAATASRPDAQTPTRRGRRPGPITTRQGVLDAARARFAADGFAATTIRRVAADAGVDASQVMQFYRSKDDLFAAVMAIPPSALERFDTAFEGPDEHLGERVVRASLSAWEGPPEESEPLMAMLRGAIVNDQASDQLREFIQSRLLQGTSERTDADAALRAGLASSMLVGVVTGRRIIGVPTLVAADREELVATLAPAIQQILVPTSGIRTASTPGADGYQAGDITDAIAADQAATTPPPAGVDPSDTDGPATGDGATATGEVTATTEAPAAGIVSDQAATPTTPEDAPE</sequence>
<reference evidence="5 6" key="1">
    <citation type="submission" date="2019-04" db="EMBL/GenBank/DDBJ databases">
        <authorList>
            <person name="Jiang L."/>
        </authorList>
    </citation>
    <scope>NUCLEOTIDE SEQUENCE [LARGE SCALE GENOMIC DNA]</scope>
    <source>
        <strain evidence="5 6">YIM 131861</strain>
    </source>
</reference>
<dbReference type="InterPro" id="IPR050109">
    <property type="entry name" value="HTH-type_TetR-like_transc_reg"/>
</dbReference>
<dbReference type="Proteomes" id="UP000307380">
    <property type="component" value="Unassembled WGS sequence"/>
</dbReference>
<dbReference type="InterPro" id="IPR001647">
    <property type="entry name" value="HTH_TetR"/>
</dbReference>
<dbReference type="GO" id="GO:0000976">
    <property type="term" value="F:transcription cis-regulatory region binding"/>
    <property type="evidence" value="ECO:0007669"/>
    <property type="project" value="TreeGrafter"/>
</dbReference>
<dbReference type="Pfam" id="PF00440">
    <property type="entry name" value="TetR_N"/>
    <property type="match status" value="1"/>
</dbReference>
<dbReference type="PANTHER" id="PTHR30055">
    <property type="entry name" value="HTH-TYPE TRANSCRIPTIONAL REGULATOR RUTR"/>
    <property type="match status" value="1"/>
</dbReference>
<keyword evidence="6" id="KW-1185">Reference proteome</keyword>
<feature type="region of interest" description="Disordered" evidence="3">
    <location>
        <begin position="1"/>
        <end position="60"/>
    </location>
</feature>
<evidence type="ECO:0000313" key="5">
    <source>
        <dbReference type="EMBL" id="THG34365.1"/>
    </source>
</evidence>
<dbReference type="InterPro" id="IPR036271">
    <property type="entry name" value="Tet_transcr_reg_TetR-rel_C_sf"/>
</dbReference>
<gene>
    <name evidence="5" type="ORF">E6C70_08830</name>
</gene>
<protein>
    <submittedName>
        <fullName evidence="5">TetR/AcrR family transcriptional regulator</fullName>
    </submittedName>
</protein>
<evidence type="ECO:0000256" key="2">
    <source>
        <dbReference type="PROSITE-ProRule" id="PRU00335"/>
    </source>
</evidence>
<feature type="DNA-binding region" description="H-T-H motif" evidence="2">
    <location>
        <begin position="77"/>
        <end position="96"/>
    </location>
</feature>
<name>A0A4S4FWP4_9MICO</name>
<feature type="compositionally biased region" description="Low complexity" evidence="3">
    <location>
        <begin position="278"/>
        <end position="303"/>
    </location>
</feature>
<dbReference type="OrthoDB" id="3210235at2"/>
<dbReference type="PANTHER" id="PTHR30055:SF226">
    <property type="entry name" value="HTH-TYPE TRANSCRIPTIONAL REGULATOR PKSA"/>
    <property type="match status" value="1"/>
</dbReference>
<keyword evidence="1 2" id="KW-0238">DNA-binding</keyword>
<evidence type="ECO:0000256" key="3">
    <source>
        <dbReference type="SAM" id="MobiDB-lite"/>
    </source>
</evidence>
<dbReference type="RefSeq" id="WP_136424163.1">
    <property type="nucleotide sequence ID" value="NZ_SSSN01000005.1"/>
</dbReference>
<dbReference type="EMBL" id="SSSN01000005">
    <property type="protein sequence ID" value="THG34365.1"/>
    <property type="molecule type" value="Genomic_DNA"/>
</dbReference>
<dbReference type="GO" id="GO:0003700">
    <property type="term" value="F:DNA-binding transcription factor activity"/>
    <property type="evidence" value="ECO:0007669"/>
    <property type="project" value="TreeGrafter"/>
</dbReference>
<dbReference type="Gene3D" id="1.10.357.10">
    <property type="entry name" value="Tetracycline Repressor, domain 2"/>
    <property type="match status" value="1"/>
</dbReference>
<feature type="compositionally biased region" description="Low complexity" evidence="3">
    <location>
        <begin position="9"/>
        <end position="22"/>
    </location>
</feature>
<feature type="domain" description="HTH tetR-type" evidence="4">
    <location>
        <begin position="54"/>
        <end position="114"/>
    </location>
</feature>
<dbReference type="InterPro" id="IPR009057">
    <property type="entry name" value="Homeodomain-like_sf"/>
</dbReference>
<feature type="region of interest" description="Disordered" evidence="3">
    <location>
        <begin position="264"/>
        <end position="320"/>
    </location>
</feature>
<accession>A0A4S4FWP4</accession>
<dbReference type="Pfam" id="PF17920">
    <property type="entry name" value="TetR_C_16"/>
    <property type="match status" value="1"/>
</dbReference>
<organism evidence="5 6">
    <name type="scientific">Orlajensenia flava</name>
    <dbReference type="NCBI Taxonomy" id="2565934"/>
    <lineage>
        <taxon>Bacteria</taxon>
        <taxon>Bacillati</taxon>
        <taxon>Actinomycetota</taxon>
        <taxon>Actinomycetes</taxon>
        <taxon>Micrococcales</taxon>
        <taxon>Microbacteriaceae</taxon>
        <taxon>Orlajensenia</taxon>
    </lineage>
</organism>
<dbReference type="PROSITE" id="PS50977">
    <property type="entry name" value="HTH_TETR_2"/>
    <property type="match status" value="1"/>
</dbReference>